<dbReference type="PANTHER" id="PTHR22805">
    <property type="entry name" value="WDR41-RELATED"/>
    <property type="match status" value="1"/>
</dbReference>
<keyword evidence="5" id="KW-1185">Reference proteome</keyword>
<dbReference type="InterPro" id="IPR015943">
    <property type="entry name" value="WD40/YVTN_repeat-like_dom_sf"/>
</dbReference>
<gene>
    <name evidence="4" type="primary">WDR41</name>
</gene>
<dbReference type="InterPro" id="IPR001680">
    <property type="entry name" value="WD40_rpt"/>
</dbReference>
<dbReference type="Ensembl" id="ENSCCET00000030619.1">
    <property type="protein sequence ID" value="ENSCCEP00000020171.1"/>
    <property type="gene ID" value="ENSCCEG00000018288.1"/>
</dbReference>
<dbReference type="Proteomes" id="UP000694410">
    <property type="component" value="Unplaced"/>
</dbReference>
<dbReference type="InterPro" id="IPR020472">
    <property type="entry name" value="WD40_PAC1"/>
</dbReference>
<dbReference type="InterPro" id="IPR040102">
    <property type="entry name" value="WDR41"/>
</dbReference>
<reference evidence="4" key="1">
    <citation type="submission" date="2025-08" db="UniProtKB">
        <authorList>
            <consortium name="Ensembl"/>
        </authorList>
    </citation>
    <scope>IDENTIFICATION</scope>
</reference>
<dbReference type="Pfam" id="PF25178">
    <property type="entry name" value="Beta-prop_WDR41"/>
    <property type="match status" value="2"/>
</dbReference>
<sequence>LTCSSCSSCLQDSEVNNKSSVQTIGEEQIQNPYTELLVLKGHQDIVRFLVQIDDCRFASAGDDGIIFLWNAQTGEKLNELHGHTHKITAIAPFSSSDVTEEKNDLIITASADRTVIVWDCTSGRQIQKVSCFHSTVKCLTVLQRLNVWLSGGSDLCVWNRKLDLLCKTSHLTDAGISALVELPKYCVAAAVGKELIIFKLSASNNGSESWNILEVKRLVDHQDNISSLVSVNDLTFVTGSHIDVQPEIKLSQTPHETSVQHLTSDEECVFAAVGKGIYVYNLQMKRVIACQRTAHDSSVLHIEKLPNRQLISCSEDGSVRIWELREKQQLPAEPVSTGFFNMWGFGRANKQAIQAAKKMHENTPVYFLELVGDLIGHSSAVQMFLYFGELGLATCSADHLIILWKDGERESSLRSLTLFKKLAQNGDLQLRL</sequence>
<dbReference type="SUPFAM" id="SSF50978">
    <property type="entry name" value="WD40 repeat-like"/>
    <property type="match status" value="1"/>
</dbReference>
<evidence type="ECO:0000256" key="1">
    <source>
        <dbReference type="ARBA" id="ARBA00022574"/>
    </source>
</evidence>
<organism evidence="4 5">
    <name type="scientific">Cyanistes caeruleus</name>
    <name type="common">Eurasian blue tit</name>
    <name type="synonym">Parus caeruleus</name>
    <dbReference type="NCBI Taxonomy" id="156563"/>
    <lineage>
        <taxon>Eukaryota</taxon>
        <taxon>Metazoa</taxon>
        <taxon>Chordata</taxon>
        <taxon>Craniata</taxon>
        <taxon>Vertebrata</taxon>
        <taxon>Euteleostomi</taxon>
        <taxon>Archelosauria</taxon>
        <taxon>Archosauria</taxon>
        <taxon>Dinosauria</taxon>
        <taxon>Saurischia</taxon>
        <taxon>Theropoda</taxon>
        <taxon>Coelurosauria</taxon>
        <taxon>Aves</taxon>
        <taxon>Neognathae</taxon>
        <taxon>Neoaves</taxon>
        <taxon>Telluraves</taxon>
        <taxon>Australaves</taxon>
        <taxon>Passeriformes</taxon>
        <taxon>Paridae</taxon>
        <taxon>Cyanistes</taxon>
    </lineage>
</organism>
<feature type="repeat" description="WD" evidence="3">
    <location>
        <begin position="80"/>
        <end position="128"/>
    </location>
</feature>
<keyword evidence="2" id="KW-0677">Repeat</keyword>
<dbReference type="GO" id="GO:0005765">
    <property type="term" value="C:lysosomal membrane"/>
    <property type="evidence" value="ECO:0007669"/>
    <property type="project" value="TreeGrafter"/>
</dbReference>
<dbReference type="PROSITE" id="PS50082">
    <property type="entry name" value="WD_REPEATS_2"/>
    <property type="match status" value="3"/>
</dbReference>
<evidence type="ECO:0000256" key="2">
    <source>
        <dbReference type="ARBA" id="ARBA00022737"/>
    </source>
</evidence>
<name>A0A8C0V7W9_CYACU</name>
<accession>A0A8C0V7W9</accession>
<feature type="repeat" description="WD" evidence="3">
    <location>
        <begin position="39"/>
        <end position="79"/>
    </location>
</feature>
<dbReference type="SMART" id="SM00320">
    <property type="entry name" value="WD40"/>
    <property type="match status" value="5"/>
</dbReference>
<protein>
    <submittedName>
        <fullName evidence="4">WD repeat domain 41</fullName>
    </submittedName>
</protein>
<evidence type="ECO:0000313" key="4">
    <source>
        <dbReference type="Ensembl" id="ENSCCEP00000020171.1"/>
    </source>
</evidence>
<dbReference type="AlphaFoldDB" id="A0A8C0V7W9"/>
<dbReference type="GO" id="GO:0010506">
    <property type="term" value="P:regulation of autophagy"/>
    <property type="evidence" value="ECO:0007669"/>
    <property type="project" value="InterPro"/>
</dbReference>
<dbReference type="PRINTS" id="PR00320">
    <property type="entry name" value="GPROTEINBRPT"/>
</dbReference>
<reference evidence="4" key="2">
    <citation type="submission" date="2025-09" db="UniProtKB">
        <authorList>
            <consortium name="Ensembl"/>
        </authorList>
    </citation>
    <scope>IDENTIFICATION</scope>
</reference>
<dbReference type="PANTHER" id="PTHR22805:SF2">
    <property type="entry name" value="WD REPEAT-CONTAINING PROTEIN 41"/>
    <property type="match status" value="1"/>
</dbReference>
<dbReference type="InterPro" id="IPR019775">
    <property type="entry name" value="WD40_repeat_CS"/>
</dbReference>
<dbReference type="InterPro" id="IPR036322">
    <property type="entry name" value="WD40_repeat_dom_sf"/>
</dbReference>
<dbReference type="PROSITE" id="PS00678">
    <property type="entry name" value="WD_REPEATS_1"/>
    <property type="match status" value="1"/>
</dbReference>
<feature type="repeat" description="WD" evidence="3">
    <location>
        <begin position="292"/>
        <end position="332"/>
    </location>
</feature>
<dbReference type="Gene3D" id="2.130.10.10">
    <property type="entry name" value="YVTN repeat-like/Quinoprotein amine dehydrogenase"/>
    <property type="match status" value="2"/>
</dbReference>
<proteinExistence type="predicted"/>
<evidence type="ECO:0000313" key="5">
    <source>
        <dbReference type="Proteomes" id="UP000694410"/>
    </source>
</evidence>
<dbReference type="PROSITE" id="PS50294">
    <property type="entry name" value="WD_REPEATS_REGION"/>
    <property type="match status" value="1"/>
</dbReference>
<keyword evidence="1 3" id="KW-0853">WD repeat</keyword>
<evidence type="ECO:0000256" key="3">
    <source>
        <dbReference type="PROSITE-ProRule" id="PRU00221"/>
    </source>
</evidence>